<keyword evidence="6" id="KW-1133">Transmembrane helix</keyword>
<reference evidence="8 9" key="2">
    <citation type="journal article" date="2010" name="Stand. Genomic Sci.">
        <title>Complete genome sequence of Xylanimonas cellulosilytica type strain (XIL07).</title>
        <authorList>
            <person name="Foster B."/>
            <person name="Pukall R."/>
            <person name="Abt B."/>
            <person name="Nolan M."/>
            <person name="Glavina Del Rio T."/>
            <person name="Chen F."/>
            <person name="Lucas S."/>
            <person name="Tice H."/>
            <person name="Pitluck S."/>
            <person name="Cheng J.-F."/>
            <person name="Chertkov O."/>
            <person name="Brettin T."/>
            <person name="Han C."/>
            <person name="Detter J.C."/>
            <person name="Bruce D."/>
            <person name="Goodwin L."/>
            <person name="Ivanova N."/>
            <person name="Mavromatis K."/>
            <person name="Pati A."/>
            <person name="Mikhailova N."/>
            <person name="Chen A."/>
            <person name="Palaniappan K."/>
            <person name="Land M."/>
            <person name="Hauser L."/>
            <person name="Chang Y.-J."/>
            <person name="Jeffries C.D."/>
            <person name="Chain P."/>
            <person name="Rohde M."/>
            <person name="Goeker M."/>
            <person name="Bristow J."/>
            <person name="Eisen J.A."/>
            <person name="Markowitz V."/>
            <person name="Hugenholtz P."/>
            <person name="Kyrpides N.C."/>
            <person name="Klenk H.-P."/>
            <person name="Lapidus A."/>
        </authorList>
    </citation>
    <scope>NUCLEOTIDE SEQUENCE [LARGE SCALE GENOMIC DNA]</scope>
    <source>
        <strain evidence="9">DSM 15894 / CECT 5975 / LMG 20990 / XIL07</strain>
    </source>
</reference>
<evidence type="ECO:0000256" key="3">
    <source>
        <dbReference type="ARBA" id="ARBA00022679"/>
    </source>
</evidence>
<sequence length="486" mass="50097">MAVARARRVAVMGAVGVLVVAGVVSLAWDELQAGDGPVWSDPLVSAADLAVGVAYGALAVLAARRSRALAALVAGIAGAWWLGTWWLPAAFWHRGVLVHLLLTFPAPWASRAGVRAAVVVGYVASVGTSIWADERAAAVLVLALVGCLVLLRRAAPRHAVRARTAALVTGALVAAAVLGDALARSVVPLSQAVRPSFVVYCVALVVAAGTLALALRRPDPSRVGDLVVELGEHGSDDVLAELARLTGDPDLRRRLGRDPDQAQDAADPEVRDAIRNWTALTRANADLRERTQASIADVAASRRRLLLAADAERTRLAAHLGSAVAEPLHRLHARLADASGPADVTRRLVDVLAQVDRAADGLDPPGLDLGLDAALALLAARAPLPLTLDVAPVRADPNVERAAYYVCAEAMTNAAKHSGAARVDVRVRLDDGVLVVTVRDDGRGGAAPAPGSGLAGLDDRVAALGGSLTVDSAPGAGTTIRAMLPG</sequence>
<dbReference type="AlphaFoldDB" id="D1BS03"/>
<reference evidence="9" key="1">
    <citation type="submission" date="2009-11" db="EMBL/GenBank/DDBJ databases">
        <title>The complete chromosome of Xylanimonas cellulosilytica DSM 15894.</title>
        <authorList>
            <consortium name="US DOE Joint Genome Institute (JGI-PGF)"/>
            <person name="Lucas S."/>
            <person name="Copeland A."/>
            <person name="Lapidus A."/>
            <person name="Glavina del Rio T."/>
            <person name="Dalin E."/>
            <person name="Tice H."/>
            <person name="Bruce D."/>
            <person name="Goodwin L."/>
            <person name="Pitluck S."/>
            <person name="Kyrpides N."/>
            <person name="Mavromatis K."/>
            <person name="Ivanova N."/>
            <person name="Mikhailova N."/>
            <person name="Foster B."/>
            <person name="Clum A."/>
            <person name="Brettin T."/>
            <person name="Detter J.C."/>
            <person name="Han C."/>
            <person name="Larimer F."/>
            <person name="Land M."/>
            <person name="Hauser L."/>
            <person name="Markowitz V."/>
            <person name="Cheng J.F."/>
            <person name="Hugenholtz P."/>
            <person name="Woyke T."/>
            <person name="Wu D."/>
            <person name="Gehrich-Schroeter G."/>
            <person name="Schneider S."/>
            <person name="Pukall S.R."/>
            <person name="Klenk H.P."/>
            <person name="Eisen J.A."/>
        </authorList>
    </citation>
    <scope>NUCLEOTIDE SEQUENCE [LARGE SCALE GENOMIC DNA]</scope>
    <source>
        <strain evidence="9">DSM 15894 / CECT 5975 / LMG 20990 / XIL07</strain>
    </source>
</reference>
<evidence type="ECO:0000259" key="7">
    <source>
        <dbReference type="SMART" id="SM00387"/>
    </source>
</evidence>
<accession>D1BS03</accession>
<feature type="transmembrane region" description="Helical" evidence="6">
    <location>
        <begin position="9"/>
        <end position="28"/>
    </location>
</feature>
<dbReference type="SUPFAM" id="SSF55874">
    <property type="entry name" value="ATPase domain of HSP90 chaperone/DNA topoisomerase II/histidine kinase"/>
    <property type="match status" value="1"/>
</dbReference>
<evidence type="ECO:0000256" key="1">
    <source>
        <dbReference type="ARBA" id="ARBA00000085"/>
    </source>
</evidence>
<keyword evidence="6" id="KW-0812">Transmembrane</keyword>
<dbReference type="RefSeq" id="WP_012878237.1">
    <property type="nucleotide sequence ID" value="NC_013530.1"/>
</dbReference>
<evidence type="ECO:0000256" key="6">
    <source>
        <dbReference type="SAM" id="Phobius"/>
    </source>
</evidence>
<dbReference type="PANTHER" id="PTHR24421">
    <property type="entry name" value="NITRATE/NITRITE SENSOR PROTEIN NARX-RELATED"/>
    <property type="match status" value="1"/>
</dbReference>
<feature type="transmembrane region" description="Helical" evidence="6">
    <location>
        <begin position="164"/>
        <end position="185"/>
    </location>
</feature>
<dbReference type="InterPro" id="IPR036890">
    <property type="entry name" value="HATPase_C_sf"/>
</dbReference>
<dbReference type="Proteomes" id="UP000002255">
    <property type="component" value="Chromosome"/>
</dbReference>
<evidence type="ECO:0000256" key="4">
    <source>
        <dbReference type="ARBA" id="ARBA00022777"/>
    </source>
</evidence>
<feature type="transmembrane region" description="Helical" evidence="6">
    <location>
        <begin position="135"/>
        <end position="152"/>
    </location>
</feature>
<proteinExistence type="predicted"/>
<keyword evidence="3" id="KW-0808">Transferase</keyword>
<dbReference type="Pfam" id="PF02518">
    <property type="entry name" value="HATPase_c"/>
    <property type="match status" value="1"/>
</dbReference>
<feature type="transmembrane region" description="Helical" evidence="6">
    <location>
        <begin position="43"/>
        <end position="62"/>
    </location>
</feature>
<evidence type="ECO:0000256" key="2">
    <source>
        <dbReference type="ARBA" id="ARBA00012438"/>
    </source>
</evidence>
<dbReference type="CDD" id="cd16917">
    <property type="entry name" value="HATPase_UhpB-NarQ-NarX-like"/>
    <property type="match status" value="1"/>
</dbReference>
<name>D1BS03_XYLCX</name>
<feature type="transmembrane region" description="Helical" evidence="6">
    <location>
        <begin position="69"/>
        <end position="87"/>
    </location>
</feature>
<evidence type="ECO:0000313" key="8">
    <source>
        <dbReference type="EMBL" id="ACZ30495.1"/>
    </source>
</evidence>
<keyword evidence="6" id="KW-0472">Membrane</keyword>
<dbReference type="Gene3D" id="3.30.565.10">
    <property type="entry name" value="Histidine kinase-like ATPase, C-terminal domain"/>
    <property type="match status" value="1"/>
</dbReference>
<keyword evidence="4 8" id="KW-0418">Kinase</keyword>
<comment type="catalytic activity">
    <reaction evidence="1">
        <text>ATP + protein L-histidine = ADP + protein N-phospho-L-histidine.</text>
        <dbReference type="EC" id="2.7.13.3"/>
    </reaction>
</comment>
<evidence type="ECO:0000313" key="9">
    <source>
        <dbReference type="Proteomes" id="UP000002255"/>
    </source>
</evidence>
<keyword evidence="9" id="KW-1185">Reference proteome</keyword>
<dbReference type="STRING" id="446471.Xcel_1464"/>
<evidence type="ECO:0000256" key="5">
    <source>
        <dbReference type="ARBA" id="ARBA00023012"/>
    </source>
</evidence>
<dbReference type="SMART" id="SM00387">
    <property type="entry name" value="HATPase_c"/>
    <property type="match status" value="1"/>
</dbReference>
<dbReference type="HOGENOM" id="CLU_021898_2_0_11"/>
<dbReference type="EMBL" id="CP001821">
    <property type="protein sequence ID" value="ACZ30495.1"/>
    <property type="molecule type" value="Genomic_DNA"/>
</dbReference>
<feature type="domain" description="Histidine kinase/HSP90-like ATPase" evidence="7">
    <location>
        <begin position="398"/>
        <end position="486"/>
    </location>
</feature>
<dbReference type="PANTHER" id="PTHR24421:SF10">
    <property type="entry name" value="NITRATE_NITRITE SENSOR PROTEIN NARQ"/>
    <property type="match status" value="1"/>
</dbReference>
<dbReference type="InterPro" id="IPR050482">
    <property type="entry name" value="Sensor_HK_TwoCompSys"/>
</dbReference>
<feature type="transmembrane region" description="Helical" evidence="6">
    <location>
        <begin position="197"/>
        <end position="215"/>
    </location>
</feature>
<dbReference type="GO" id="GO:0000160">
    <property type="term" value="P:phosphorelay signal transduction system"/>
    <property type="evidence" value="ECO:0007669"/>
    <property type="project" value="UniProtKB-KW"/>
</dbReference>
<keyword evidence="5" id="KW-0902">Two-component regulatory system</keyword>
<organism evidence="8 9">
    <name type="scientific">Xylanimonas cellulosilytica (strain DSM 15894 / JCM 12276 / CECT 5975 / KCTC 9989 / LMG 20990 / NBRC 107835 / XIL07)</name>
    <dbReference type="NCBI Taxonomy" id="446471"/>
    <lineage>
        <taxon>Bacteria</taxon>
        <taxon>Bacillati</taxon>
        <taxon>Actinomycetota</taxon>
        <taxon>Actinomycetes</taxon>
        <taxon>Micrococcales</taxon>
        <taxon>Promicromonosporaceae</taxon>
        <taxon>Xylanimonas</taxon>
    </lineage>
</organism>
<gene>
    <name evidence="8" type="ordered locus">Xcel_1464</name>
</gene>
<protein>
    <recommendedName>
        <fullName evidence="2">histidine kinase</fullName>
        <ecNumber evidence="2">2.7.13.3</ecNumber>
    </recommendedName>
</protein>
<dbReference type="eggNOG" id="COG4585">
    <property type="taxonomic scope" value="Bacteria"/>
</dbReference>
<dbReference type="EC" id="2.7.13.3" evidence="2"/>
<dbReference type="KEGG" id="xce:Xcel_1464"/>
<dbReference type="GO" id="GO:0004673">
    <property type="term" value="F:protein histidine kinase activity"/>
    <property type="evidence" value="ECO:0007669"/>
    <property type="project" value="UniProtKB-EC"/>
</dbReference>
<dbReference type="InterPro" id="IPR003594">
    <property type="entry name" value="HATPase_dom"/>
</dbReference>